<evidence type="ECO:0000313" key="1">
    <source>
        <dbReference type="EMBL" id="NHB90813.1"/>
    </source>
</evidence>
<name>A0A7X5TFY9_9GAMM</name>
<sequence length="89" mass="10389">MTHDYHQLISVQSDLDRQAILWSLRPLTGVDMTDYRLWLERFIDGIEQHLIPITTQQPKDLPFPNESLIARYKPLLGYSSMGVLIFALF</sequence>
<dbReference type="Proteomes" id="UP000591844">
    <property type="component" value="Unassembled WGS sequence"/>
</dbReference>
<evidence type="ECO:0000313" key="2">
    <source>
        <dbReference type="Proteomes" id="UP000591844"/>
    </source>
</evidence>
<dbReference type="Gene3D" id="3.30.1460.10">
    <property type="match status" value="1"/>
</dbReference>
<comment type="caution">
    <text evidence="1">The sequence shown here is derived from an EMBL/GenBank/DDBJ whole genome shotgun (WGS) entry which is preliminary data.</text>
</comment>
<dbReference type="SUPFAM" id="SSF69635">
    <property type="entry name" value="Type III secretory system chaperone-like"/>
    <property type="match status" value="1"/>
</dbReference>
<gene>
    <name evidence="1" type="ORF">C5469_01230</name>
</gene>
<dbReference type="EMBL" id="PUJW01000001">
    <property type="protein sequence ID" value="NHB90813.1"/>
    <property type="molecule type" value="Genomic_DNA"/>
</dbReference>
<keyword evidence="2" id="KW-1185">Reference proteome</keyword>
<proteinExistence type="predicted"/>
<protein>
    <submittedName>
        <fullName evidence="1">Uncharacterized protein</fullName>
    </submittedName>
</protein>
<reference evidence="1 2" key="1">
    <citation type="submission" date="2018-02" db="EMBL/GenBank/DDBJ databases">
        <authorList>
            <person name="Machado R.A."/>
        </authorList>
    </citation>
    <scope>NUCLEOTIDE SEQUENCE [LARGE SCALE GENOMIC DNA]</scope>
    <source>
        <strain evidence="1 2">DSM 19724</strain>
    </source>
</reference>
<dbReference type="RefSeq" id="WP_166301216.1">
    <property type="nucleotide sequence ID" value="NZ_CAWPIB010000001.1"/>
</dbReference>
<dbReference type="AlphaFoldDB" id="A0A7X5TFY9"/>
<organism evidence="1 2">
    <name type="scientific">Photorhabdus cinerea</name>
    <dbReference type="NCBI Taxonomy" id="471575"/>
    <lineage>
        <taxon>Bacteria</taxon>
        <taxon>Pseudomonadati</taxon>
        <taxon>Pseudomonadota</taxon>
        <taxon>Gammaproteobacteria</taxon>
        <taxon>Enterobacterales</taxon>
        <taxon>Morganellaceae</taxon>
        <taxon>Photorhabdus</taxon>
    </lineage>
</organism>
<accession>A0A7X5TFY9</accession>